<dbReference type="SUPFAM" id="SSF69618">
    <property type="entry name" value="HemD-like"/>
    <property type="match status" value="1"/>
</dbReference>
<dbReference type="PANTHER" id="PTHR12390">
    <property type="entry name" value="UROPORPHYRINOGEN III SYNTHASE"/>
    <property type="match status" value="1"/>
</dbReference>
<organism evidence="2 3">
    <name type="scientific">Rhodohalobacter sulfatireducens</name>
    <dbReference type="NCBI Taxonomy" id="2911366"/>
    <lineage>
        <taxon>Bacteria</taxon>
        <taxon>Pseudomonadati</taxon>
        <taxon>Balneolota</taxon>
        <taxon>Balneolia</taxon>
        <taxon>Balneolales</taxon>
        <taxon>Balneolaceae</taxon>
        <taxon>Rhodohalobacter</taxon>
    </lineage>
</organism>
<dbReference type="Gene3D" id="3.40.50.10090">
    <property type="match status" value="2"/>
</dbReference>
<dbReference type="CDD" id="cd06578">
    <property type="entry name" value="HemD"/>
    <property type="match status" value="1"/>
</dbReference>
<proteinExistence type="predicted"/>
<reference evidence="2" key="2">
    <citation type="submission" date="2024-05" db="EMBL/GenBank/DDBJ databases">
        <title>Rhodohalobacter halophilus gen. nov., sp. nov., a moderately halophilic member of the family Balneolaceae.</title>
        <authorList>
            <person name="Xia J."/>
        </authorList>
    </citation>
    <scope>NUCLEOTIDE SEQUENCE</scope>
    <source>
        <strain evidence="2">WB101</strain>
    </source>
</reference>
<dbReference type="Proteomes" id="UP001165366">
    <property type="component" value="Unassembled WGS sequence"/>
</dbReference>
<name>A0ABS9KHK7_9BACT</name>
<gene>
    <name evidence="2" type="ORF">L6773_17215</name>
</gene>
<sequence length="252" mass="28539">MNQLLDIFVTRELDDNQIEQAEDLGLNVVIEPAIEIEFREDWFAIEMLFKSNKEPIIAVTSYNAVKALEFYQSSGKEIPEKATFYAVGKKTAAAVKERLGFDAASPEQQDAIGLAKKIKNDFAKKDDSDKPTVLHFCGDKRRDEFRQFLSDADIHVRDMVVYNTILKSMRLPTHKTDGILFYSPSAVHAFRDSGGFRNKNLPELFAIGETTAEELSIEAGRHVHVSPEPSTEHLLQHVSEVLNREEKKEVLT</sequence>
<dbReference type="InterPro" id="IPR036108">
    <property type="entry name" value="4pyrrol_syn_uPrphyn_synt_sf"/>
</dbReference>
<evidence type="ECO:0000259" key="1">
    <source>
        <dbReference type="Pfam" id="PF02602"/>
    </source>
</evidence>
<protein>
    <submittedName>
        <fullName evidence="2">Uroporphyrinogen-III synthase</fullName>
    </submittedName>
</protein>
<dbReference type="Pfam" id="PF02602">
    <property type="entry name" value="HEM4"/>
    <property type="match status" value="1"/>
</dbReference>
<reference evidence="2" key="1">
    <citation type="submission" date="2022-01" db="EMBL/GenBank/DDBJ databases">
        <authorList>
            <person name="Wang Y."/>
        </authorList>
    </citation>
    <scope>NUCLEOTIDE SEQUENCE</scope>
    <source>
        <strain evidence="2">WB101</strain>
    </source>
</reference>
<dbReference type="InterPro" id="IPR039793">
    <property type="entry name" value="UROS/Hem4"/>
</dbReference>
<feature type="domain" description="Tetrapyrrole biosynthesis uroporphyrinogen III synthase" evidence="1">
    <location>
        <begin position="19"/>
        <end position="236"/>
    </location>
</feature>
<dbReference type="RefSeq" id="WP_237855694.1">
    <property type="nucleotide sequence ID" value="NZ_JAKLWS010000030.1"/>
</dbReference>
<dbReference type="InterPro" id="IPR003754">
    <property type="entry name" value="4pyrrol_synth_uPrphyn_synth"/>
</dbReference>
<dbReference type="EMBL" id="JAKLWS010000030">
    <property type="protein sequence ID" value="MCG2590320.1"/>
    <property type="molecule type" value="Genomic_DNA"/>
</dbReference>
<evidence type="ECO:0000313" key="3">
    <source>
        <dbReference type="Proteomes" id="UP001165366"/>
    </source>
</evidence>
<evidence type="ECO:0000313" key="2">
    <source>
        <dbReference type="EMBL" id="MCG2590320.1"/>
    </source>
</evidence>
<dbReference type="PANTHER" id="PTHR12390:SF0">
    <property type="entry name" value="UROPORPHYRINOGEN-III SYNTHASE"/>
    <property type="match status" value="1"/>
</dbReference>
<keyword evidence="3" id="KW-1185">Reference proteome</keyword>
<comment type="caution">
    <text evidence="2">The sequence shown here is derived from an EMBL/GenBank/DDBJ whole genome shotgun (WGS) entry which is preliminary data.</text>
</comment>
<accession>A0ABS9KHK7</accession>